<dbReference type="EMBL" id="VOHM01000011">
    <property type="protein sequence ID" value="TWT25546.1"/>
    <property type="molecule type" value="Genomic_DNA"/>
</dbReference>
<name>A0A5C5UHN1_9CORY</name>
<accession>A0A5C5UHN1</accession>
<gene>
    <name evidence="1" type="ORF">FRX94_06150</name>
</gene>
<protein>
    <submittedName>
        <fullName evidence="1">Uncharacterized protein</fullName>
    </submittedName>
</protein>
<comment type="caution">
    <text evidence="1">The sequence shown here is derived from an EMBL/GenBank/DDBJ whole genome shotgun (WGS) entry which is preliminary data.</text>
</comment>
<keyword evidence="2" id="KW-1185">Reference proteome</keyword>
<evidence type="ECO:0000313" key="1">
    <source>
        <dbReference type="EMBL" id="TWT25546.1"/>
    </source>
</evidence>
<dbReference type="RefSeq" id="WP_146324257.1">
    <property type="nucleotide sequence ID" value="NZ_BAABLR010000072.1"/>
</dbReference>
<sequence>MEDLAFEPDASGTAFHVHQEGYQVTFAYDPGFNIYNAMVHFTDGFTADPQACERWNIANPGMKALPIEVAGEAILDGSTPYTLAQLHNFVCTSLRQAAALTRALKENN</sequence>
<evidence type="ECO:0000313" key="2">
    <source>
        <dbReference type="Proteomes" id="UP000320791"/>
    </source>
</evidence>
<reference evidence="1 2" key="1">
    <citation type="submission" date="2019-08" db="EMBL/GenBank/DDBJ databases">
        <authorList>
            <person name="Lei W."/>
        </authorList>
    </citation>
    <scope>NUCLEOTIDE SEQUENCE [LARGE SCALE GENOMIC DNA]</scope>
    <source>
        <strain evidence="1 2">CCUG 58627</strain>
    </source>
</reference>
<dbReference type="Proteomes" id="UP000320791">
    <property type="component" value="Unassembled WGS sequence"/>
</dbReference>
<dbReference type="OrthoDB" id="9839404at2"/>
<proteinExistence type="predicted"/>
<organism evidence="1 2">
    <name type="scientific">Corynebacterium canis</name>
    <dbReference type="NCBI Taxonomy" id="679663"/>
    <lineage>
        <taxon>Bacteria</taxon>
        <taxon>Bacillati</taxon>
        <taxon>Actinomycetota</taxon>
        <taxon>Actinomycetes</taxon>
        <taxon>Mycobacteriales</taxon>
        <taxon>Corynebacteriaceae</taxon>
        <taxon>Corynebacterium</taxon>
    </lineage>
</organism>
<dbReference type="AlphaFoldDB" id="A0A5C5UHN1"/>